<evidence type="ECO:0000256" key="5">
    <source>
        <dbReference type="ARBA" id="ARBA00022741"/>
    </source>
</evidence>
<keyword evidence="5" id="KW-0547">Nucleotide-binding</keyword>
<dbReference type="EC" id="3.5.4.25" evidence="3"/>
<dbReference type="Gene3D" id="3.40.50.10990">
    <property type="entry name" value="GTP cyclohydrolase II"/>
    <property type="match status" value="1"/>
</dbReference>
<dbReference type="GO" id="GO:0003935">
    <property type="term" value="F:GTP cyclohydrolase II activity"/>
    <property type="evidence" value="ECO:0007669"/>
    <property type="project" value="UniProtKB-EC"/>
</dbReference>
<dbReference type="CDD" id="cd00641">
    <property type="entry name" value="GTP_cyclohydro2"/>
    <property type="match status" value="1"/>
</dbReference>
<feature type="region of interest" description="Disordered" evidence="9">
    <location>
        <begin position="31"/>
        <end position="57"/>
    </location>
</feature>
<dbReference type="RefSeq" id="XP_069210295.1">
    <property type="nucleotide sequence ID" value="XM_069352877.1"/>
</dbReference>
<name>A0ABR3Q6J0_9TREE</name>
<feature type="region of interest" description="Disordered" evidence="9">
    <location>
        <begin position="312"/>
        <end position="331"/>
    </location>
</feature>
<evidence type="ECO:0000259" key="10">
    <source>
        <dbReference type="Pfam" id="PF00925"/>
    </source>
</evidence>
<feature type="region of interest" description="Disordered" evidence="9">
    <location>
        <begin position="90"/>
        <end position="172"/>
    </location>
</feature>
<dbReference type="InterPro" id="IPR032677">
    <property type="entry name" value="GTP_cyclohydro_II"/>
</dbReference>
<evidence type="ECO:0000313" key="11">
    <source>
        <dbReference type="EMBL" id="KAL1410351.1"/>
    </source>
</evidence>
<keyword evidence="6 11" id="KW-0378">Hydrolase</keyword>
<comment type="caution">
    <text evidence="11">The sequence shown here is derived from an EMBL/GenBank/DDBJ whole genome shotgun (WGS) entry which is preliminary data.</text>
</comment>
<sequence length="582" mass="62924">MPAVMSPSSAPSHHNSSYATQADLDLLNLLTADAAAPKPPSAAASSAPANAQRKKSVVRRDAGLDSLLLSAVLAGSDKITRHHFGHGMTGAYSTCDQSRPSSPRQPRPLPRSQQAPRSQRLQAESAALASAQADNAASPVASSSKPVSAEASSSAAPIGLPSAAPTTSHDLLAASPKEFKERKRRMSVDPQPISQLLQQASPAHVNFFHGRGQVVKPTGRPTVKCMARTRVPTPHGDIFLHLYHNTEDNKEHLAIVTDPIQLSADARRRAPKGRREIRSRSLDAKWREGETDMERIVRGAYVGRLTAGAEGVPSVPRSEAQYAAEDAQDDPDAEADILPLVRIHSECFTGETIGSMRCDCGEQLDEGMRRIAEDQHVGSSQEEYLPTPEASRAPSPGNHANGHSHPRVPGRGVVIYMRQEGRGIGLLEKIRAYNLQDLGHDTVNANLMLGHGADERTYGVAAEILRDLGLAGDEALGRGGVRLLTNNPEKVEGLAAEGIRITERVGMVPRDWLCTHNSPKRSARELLDDEELEYDEYRARRAGVGLLGATTTRGPELEKYLRTKIERMGHMIDIPEEPKSDA</sequence>
<evidence type="ECO:0000256" key="9">
    <source>
        <dbReference type="SAM" id="MobiDB-lite"/>
    </source>
</evidence>
<evidence type="ECO:0000256" key="3">
    <source>
        <dbReference type="ARBA" id="ARBA00012762"/>
    </source>
</evidence>
<feature type="region of interest" description="Disordered" evidence="9">
    <location>
        <begin position="375"/>
        <end position="409"/>
    </location>
</feature>
<dbReference type="InterPro" id="IPR000926">
    <property type="entry name" value="RibA"/>
</dbReference>
<protein>
    <recommendedName>
        <fullName evidence="3">GTP cyclohydrolase II</fullName>
        <ecNumber evidence="3">3.5.4.25</ecNumber>
    </recommendedName>
</protein>
<evidence type="ECO:0000256" key="8">
    <source>
        <dbReference type="ARBA" id="ARBA00049295"/>
    </source>
</evidence>
<evidence type="ECO:0000313" key="12">
    <source>
        <dbReference type="Proteomes" id="UP001565368"/>
    </source>
</evidence>
<keyword evidence="7" id="KW-0342">GTP-binding</keyword>
<keyword evidence="4" id="KW-0686">Riboflavin biosynthesis</keyword>
<evidence type="ECO:0000256" key="4">
    <source>
        <dbReference type="ARBA" id="ARBA00022619"/>
    </source>
</evidence>
<feature type="compositionally biased region" description="Low complexity" evidence="9">
    <location>
        <begin position="31"/>
        <end position="51"/>
    </location>
</feature>
<comment type="catalytic activity">
    <reaction evidence="8">
        <text>GTP + 4 H2O = 2,5-diamino-6-hydroxy-4-(5-phosphoribosylamino)-pyrimidine + formate + 2 phosphate + 3 H(+)</text>
        <dbReference type="Rhea" id="RHEA:23704"/>
        <dbReference type="ChEBI" id="CHEBI:15377"/>
        <dbReference type="ChEBI" id="CHEBI:15378"/>
        <dbReference type="ChEBI" id="CHEBI:15740"/>
        <dbReference type="ChEBI" id="CHEBI:37565"/>
        <dbReference type="ChEBI" id="CHEBI:43474"/>
        <dbReference type="ChEBI" id="CHEBI:58614"/>
        <dbReference type="EC" id="3.5.4.25"/>
    </reaction>
</comment>
<dbReference type="GeneID" id="95985402"/>
<gene>
    <name evidence="11" type="primary">RIB1</name>
    <name evidence="11" type="ORF">Q8F55_004359</name>
</gene>
<evidence type="ECO:0000256" key="6">
    <source>
        <dbReference type="ARBA" id="ARBA00022801"/>
    </source>
</evidence>
<accession>A0ABR3Q6J0</accession>
<dbReference type="Pfam" id="PF00925">
    <property type="entry name" value="GTP_cyclohydro2"/>
    <property type="match status" value="2"/>
</dbReference>
<organism evidence="11 12">
    <name type="scientific">Vanrija albida</name>
    <dbReference type="NCBI Taxonomy" id="181172"/>
    <lineage>
        <taxon>Eukaryota</taxon>
        <taxon>Fungi</taxon>
        <taxon>Dikarya</taxon>
        <taxon>Basidiomycota</taxon>
        <taxon>Agaricomycotina</taxon>
        <taxon>Tremellomycetes</taxon>
        <taxon>Trichosporonales</taxon>
        <taxon>Trichosporonaceae</taxon>
        <taxon>Vanrija</taxon>
    </lineage>
</organism>
<evidence type="ECO:0000256" key="1">
    <source>
        <dbReference type="ARBA" id="ARBA00005104"/>
    </source>
</evidence>
<evidence type="ECO:0000256" key="7">
    <source>
        <dbReference type="ARBA" id="ARBA00023134"/>
    </source>
</evidence>
<evidence type="ECO:0000256" key="2">
    <source>
        <dbReference type="ARBA" id="ARBA00008131"/>
    </source>
</evidence>
<feature type="domain" description="GTP cyclohydrolase II" evidence="10">
    <location>
        <begin position="410"/>
        <end position="505"/>
    </location>
</feature>
<comment type="pathway">
    <text evidence="1">Cofactor biosynthesis; riboflavin biosynthesis.</text>
</comment>
<feature type="compositionally biased region" description="Low complexity" evidence="9">
    <location>
        <begin position="110"/>
        <end position="157"/>
    </location>
</feature>
<dbReference type="InterPro" id="IPR036144">
    <property type="entry name" value="RibA-like_sf"/>
</dbReference>
<dbReference type="Proteomes" id="UP001565368">
    <property type="component" value="Unassembled WGS sequence"/>
</dbReference>
<dbReference type="SUPFAM" id="SSF142695">
    <property type="entry name" value="RibA-like"/>
    <property type="match status" value="3"/>
</dbReference>
<comment type="similarity">
    <text evidence="2">Belongs to the GTP cyclohydrolase II family.</text>
</comment>
<keyword evidence="12" id="KW-1185">Reference proteome</keyword>
<dbReference type="EMBL" id="JBBXJM010000003">
    <property type="protein sequence ID" value="KAL1410351.1"/>
    <property type="molecule type" value="Genomic_DNA"/>
</dbReference>
<dbReference type="PANTHER" id="PTHR21327">
    <property type="entry name" value="GTP CYCLOHYDROLASE II-RELATED"/>
    <property type="match status" value="1"/>
</dbReference>
<reference evidence="11 12" key="1">
    <citation type="submission" date="2023-08" db="EMBL/GenBank/DDBJ databases">
        <title>Annotated Genome Sequence of Vanrija albida AlHP1.</title>
        <authorList>
            <person name="Herzog R."/>
        </authorList>
    </citation>
    <scope>NUCLEOTIDE SEQUENCE [LARGE SCALE GENOMIC DNA]</scope>
    <source>
        <strain evidence="11 12">AlHP1</strain>
    </source>
</reference>
<proteinExistence type="inferred from homology"/>
<dbReference type="PANTHER" id="PTHR21327:SF29">
    <property type="entry name" value="GTP CYCLOHYDROLASE-2"/>
    <property type="match status" value="1"/>
</dbReference>
<feature type="domain" description="GTP cyclohydrolase II" evidence="10">
    <location>
        <begin position="339"/>
        <end position="373"/>
    </location>
</feature>